<evidence type="ECO:0000256" key="8">
    <source>
        <dbReference type="RuleBase" id="RU364150"/>
    </source>
</evidence>
<evidence type="ECO:0000256" key="2">
    <source>
        <dbReference type="ARBA" id="ARBA00009814"/>
    </source>
</evidence>
<organism evidence="9 10">
    <name type="scientific">Peltaster fructicola</name>
    <dbReference type="NCBI Taxonomy" id="286661"/>
    <lineage>
        <taxon>Eukaryota</taxon>
        <taxon>Fungi</taxon>
        <taxon>Dikarya</taxon>
        <taxon>Ascomycota</taxon>
        <taxon>Pezizomycotina</taxon>
        <taxon>Dothideomycetes</taxon>
        <taxon>Dothideomycetes incertae sedis</taxon>
        <taxon>Peltaster</taxon>
    </lineage>
</organism>
<keyword evidence="8" id="KW-0010">Activator</keyword>
<dbReference type="Proteomes" id="UP000503462">
    <property type="component" value="Chromosome 2"/>
</dbReference>
<dbReference type="GO" id="GO:0016592">
    <property type="term" value="C:mediator complex"/>
    <property type="evidence" value="ECO:0007669"/>
    <property type="project" value="InterPro"/>
</dbReference>
<comment type="similarity">
    <text evidence="2 8">Belongs to the Mediator complex subunit 18 family.</text>
</comment>
<dbReference type="AlphaFoldDB" id="A0A6H0XQM5"/>
<comment type="function">
    <text evidence="8">Component of the Mediator complex, a coactivator involved in the regulated transcription of nearly all RNA polymerase II-dependent genes. Mediator functions as a bridge to convey information from gene-specific regulatory proteins to the basal RNA polymerase II transcription machinery. Mediator is recruited to promoters by direct interactions with regulatory proteins and serves as a scaffold for the assembly of a functional preinitiation complex with RNA polymerase II and the general transcription factors.</text>
</comment>
<sequence length="232" mass="26311">MHQFMLFGNVPLERHNQVMSIIAGVSATQPTPYAEQHALFEPQHTAAVTDSNVIGTKRKPQLNANQQRYVNDVNRDMDYETYAPTTNWKLTIKEEPEAGSPNLISQPYTSFDTVDWQKYLNPVGFKYGNSQVWRGHYFVHGNVVLKVFRVLLPKTEIQQPLGNMPPKKEELEYLDPSGAYIIEACVRVEDRKDSSLTDVATKELLDVQKLLQGSVPLIAPDRLALDTRVRGD</sequence>
<keyword evidence="5 8" id="KW-0804">Transcription</keyword>
<dbReference type="InterPro" id="IPR019095">
    <property type="entry name" value="Mediator_Med18"/>
</dbReference>
<name>A0A6H0XQM5_9PEZI</name>
<evidence type="ECO:0000313" key="10">
    <source>
        <dbReference type="Proteomes" id="UP000503462"/>
    </source>
</evidence>
<comment type="subunit">
    <text evidence="8">Component of the Mediator complex.</text>
</comment>
<dbReference type="OrthoDB" id="5348092at2759"/>
<gene>
    <name evidence="8" type="primary">MED18</name>
    <name evidence="9" type="ORF">AMS68_002452</name>
</gene>
<accession>A0A6H0XQM5</accession>
<evidence type="ECO:0000256" key="7">
    <source>
        <dbReference type="ARBA" id="ARBA00032012"/>
    </source>
</evidence>
<dbReference type="Gene3D" id="2.40.320.10">
    <property type="entry name" value="Hypothetical Protein Pfu-838710-001"/>
    <property type="match status" value="1"/>
</dbReference>
<evidence type="ECO:0000256" key="3">
    <source>
        <dbReference type="ARBA" id="ARBA00019612"/>
    </source>
</evidence>
<protein>
    <recommendedName>
        <fullName evidence="3 8">Mediator of RNA polymerase II transcription subunit 18</fullName>
    </recommendedName>
    <alternativeName>
        <fullName evidence="7 8">Mediator complex subunit 18</fullName>
    </alternativeName>
</protein>
<dbReference type="GO" id="GO:0006369">
    <property type="term" value="P:termination of RNA polymerase II transcription"/>
    <property type="evidence" value="ECO:0007669"/>
    <property type="project" value="TreeGrafter"/>
</dbReference>
<comment type="subcellular location">
    <subcellularLocation>
        <location evidence="1 8">Nucleus</location>
    </subcellularLocation>
</comment>
<proteinExistence type="inferred from homology"/>
<dbReference type="EMBL" id="CP051140">
    <property type="protein sequence ID" value="QIW96934.1"/>
    <property type="molecule type" value="Genomic_DNA"/>
</dbReference>
<evidence type="ECO:0000256" key="4">
    <source>
        <dbReference type="ARBA" id="ARBA00023015"/>
    </source>
</evidence>
<dbReference type="GO" id="GO:0070847">
    <property type="term" value="C:core mediator complex"/>
    <property type="evidence" value="ECO:0007669"/>
    <property type="project" value="TreeGrafter"/>
</dbReference>
<dbReference type="Pfam" id="PF09637">
    <property type="entry name" value="Med18"/>
    <property type="match status" value="1"/>
</dbReference>
<dbReference type="GO" id="GO:0006357">
    <property type="term" value="P:regulation of transcription by RNA polymerase II"/>
    <property type="evidence" value="ECO:0007669"/>
    <property type="project" value="InterPro"/>
</dbReference>
<keyword evidence="10" id="KW-1185">Reference proteome</keyword>
<evidence type="ECO:0000256" key="6">
    <source>
        <dbReference type="ARBA" id="ARBA00023242"/>
    </source>
</evidence>
<dbReference type="GO" id="GO:0003712">
    <property type="term" value="F:transcription coregulator activity"/>
    <property type="evidence" value="ECO:0007669"/>
    <property type="project" value="InterPro"/>
</dbReference>
<evidence type="ECO:0000256" key="5">
    <source>
        <dbReference type="ARBA" id="ARBA00023163"/>
    </source>
</evidence>
<evidence type="ECO:0000313" key="9">
    <source>
        <dbReference type="EMBL" id="QIW96934.1"/>
    </source>
</evidence>
<keyword evidence="4 8" id="KW-0805">Transcription regulation</keyword>
<dbReference type="PANTHER" id="PTHR13321">
    <property type="entry name" value="MEDIATOR OF RNA POLYMERASE II TRANSCRIPTION, SUBUNIT 18"/>
    <property type="match status" value="1"/>
</dbReference>
<dbReference type="PANTHER" id="PTHR13321:SF2">
    <property type="entry name" value="MEDIATOR OF RNA POLYMERASE II TRANSCRIPTION SUBUNIT 18"/>
    <property type="match status" value="1"/>
</dbReference>
<evidence type="ECO:0000256" key="1">
    <source>
        <dbReference type="ARBA" id="ARBA00004123"/>
    </source>
</evidence>
<reference evidence="9 10" key="1">
    <citation type="journal article" date="2016" name="Sci. Rep.">
        <title>Peltaster fructicola genome reveals evolution from an invasive phytopathogen to an ectophytic parasite.</title>
        <authorList>
            <person name="Xu C."/>
            <person name="Chen H."/>
            <person name="Gleason M.L."/>
            <person name="Xu J.R."/>
            <person name="Liu H."/>
            <person name="Zhang R."/>
            <person name="Sun G."/>
        </authorList>
    </citation>
    <scope>NUCLEOTIDE SEQUENCE [LARGE SCALE GENOMIC DNA]</scope>
    <source>
        <strain evidence="9 10">LNHT1506</strain>
    </source>
</reference>
<keyword evidence="6 8" id="KW-0539">Nucleus</keyword>